<feature type="region of interest" description="Disordered" evidence="5">
    <location>
        <begin position="142"/>
        <end position="184"/>
    </location>
</feature>
<dbReference type="PANTHER" id="PTHR12827:SF3">
    <property type="entry name" value="ANAPHASE-PROMOTING COMPLEX SUBUNIT 1"/>
    <property type="match status" value="1"/>
</dbReference>
<organism evidence="6 7">
    <name type="scientific">Ranitomeya imitator</name>
    <name type="common">mimic poison frog</name>
    <dbReference type="NCBI Taxonomy" id="111125"/>
    <lineage>
        <taxon>Eukaryota</taxon>
        <taxon>Metazoa</taxon>
        <taxon>Chordata</taxon>
        <taxon>Craniata</taxon>
        <taxon>Vertebrata</taxon>
        <taxon>Euteleostomi</taxon>
        <taxon>Amphibia</taxon>
        <taxon>Batrachia</taxon>
        <taxon>Anura</taxon>
        <taxon>Neobatrachia</taxon>
        <taxon>Hyloidea</taxon>
        <taxon>Dendrobatidae</taxon>
        <taxon>Dendrobatinae</taxon>
        <taxon>Ranitomeya</taxon>
    </lineage>
</organism>
<evidence type="ECO:0008006" key="8">
    <source>
        <dbReference type="Google" id="ProtNLM"/>
    </source>
</evidence>
<accession>A0ABN9L7X1</accession>
<evidence type="ECO:0000256" key="1">
    <source>
        <dbReference type="ARBA" id="ARBA00010547"/>
    </source>
</evidence>
<comment type="similarity">
    <text evidence="1">Belongs to the APC1 family.</text>
</comment>
<dbReference type="EMBL" id="CAUEEQ010007966">
    <property type="protein sequence ID" value="CAJ0931694.1"/>
    <property type="molecule type" value="Genomic_DNA"/>
</dbReference>
<sequence length="227" mass="24278">MGHAGTAPGAAKLGTMDISITRLLSIHIPALLPPTSTELDVPHNVQVAAVIGIGMVYQGTAHRHIAEVLLAEIGRPPGPEMEYCTDRESYSLAAGLALGMVCVGASGRGSDASSEMRRTTEAADAFSLRIRCPIVRLSTLSKGKHERPSISDDDDDDDDREASESTAWPLSESEDDHGSNLIGMSDLNVPEQLYQYMVGGHKRSQVGVNREKHKSPSYQIKVSLSSG</sequence>
<dbReference type="Proteomes" id="UP001176940">
    <property type="component" value="Unassembled WGS sequence"/>
</dbReference>
<dbReference type="Gene3D" id="1.25.10.10">
    <property type="entry name" value="Leucine-rich Repeat Variant"/>
    <property type="match status" value="1"/>
</dbReference>
<evidence type="ECO:0000256" key="3">
    <source>
        <dbReference type="ARBA" id="ARBA00022776"/>
    </source>
</evidence>
<feature type="compositionally biased region" description="Acidic residues" evidence="5">
    <location>
        <begin position="151"/>
        <end position="161"/>
    </location>
</feature>
<keyword evidence="2" id="KW-0132">Cell division</keyword>
<proteinExistence type="inferred from homology"/>
<feature type="compositionally biased region" description="Polar residues" evidence="5">
    <location>
        <begin position="216"/>
        <end position="227"/>
    </location>
</feature>
<gene>
    <name evidence="6" type="ORF">RIMI_LOCUS4828520</name>
</gene>
<dbReference type="InterPro" id="IPR011989">
    <property type="entry name" value="ARM-like"/>
</dbReference>
<evidence type="ECO:0000256" key="5">
    <source>
        <dbReference type="SAM" id="MobiDB-lite"/>
    </source>
</evidence>
<feature type="region of interest" description="Disordered" evidence="5">
    <location>
        <begin position="204"/>
        <end position="227"/>
    </location>
</feature>
<evidence type="ECO:0000313" key="6">
    <source>
        <dbReference type="EMBL" id="CAJ0931694.1"/>
    </source>
</evidence>
<protein>
    <recommendedName>
        <fullName evidence="8">Anaphase-promoting complex subunit 1</fullName>
    </recommendedName>
</protein>
<reference evidence="6" key="1">
    <citation type="submission" date="2023-07" db="EMBL/GenBank/DDBJ databases">
        <authorList>
            <person name="Stuckert A."/>
        </authorList>
    </citation>
    <scope>NUCLEOTIDE SEQUENCE</scope>
</reference>
<dbReference type="InterPro" id="IPR024990">
    <property type="entry name" value="Apc1"/>
</dbReference>
<evidence type="ECO:0000313" key="7">
    <source>
        <dbReference type="Proteomes" id="UP001176940"/>
    </source>
</evidence>
<keyword evidence="7" id="KW-1185">Reference proteome</keyword>
<comment type="caution">
    <text evidence="6">The sequence shown here is derived from an EMBL/GenBank/DDBJ whole genome shotgun (WGS) entry which is preliminary data.</text>
</comment>
<keyword evidence="4" id="KW-0131">Cell cycle</keyword>
<evidence type="ECO:0000256" key="4">
    <source>
        <dbReference type="ARBA" id="ARBA00023306"/>
    </source>
</evidence>
<evidence type="ECO:0000256" key="2">
    <source>
        <dbReference type="ARBA" id="ARBA00022618"/>
    </source>
</evidence>
<dbReference type="PANTHER" id="PTHR12827">
    <property type="entry name" value="MEIOTIC CHECKPOINT REGULATOR TSG24 FAMILY MEMBER"/>
    <property type="match status" value="1"/>
</dbReference>
<keyword evidence="3" id="KW-0498">Mitosis</keyword>
<name>A0ABN9L7X1_9NEOB</name>